<evidence type="ECO:0000256" key="7">
    <source>
        <dbReference type="ARBA" id="ARBA00023157"/>
    </source>
</evidence>
<proteinExistence type="predicted"/>
<evidence type="ECO:0000256" key="3">
    <source>
        <dbReference type="ARBA" id="ARBA00022536"/>
    </source>
</evidence>
<dbReference type="InterPro" id="IPR000742">
    <property type="entry name" value="EGF"/>
</dbReference>
<dbReference type="GeneTree" id="ENSGT00940000154419"/>
<comment type="subcellular location">
    <subcellularLocation>
        <location evidence="1">Cell membrane</location>
    </subcellularLocation>
</comment>
<keyword evidence="2" id="KW-1003">Cell membrane</keyword>
<dbReference type="STRING" id="9785.ENSLAFP00000001451"/>
<dbReference type="PROSITE" id="PS50024">
    <property type="entry name" value="SEA"/>
    <property type="match status" value="1"/>
</dbReference>
<dbReference type="AlphaFoldDB" id="G3SP53"/>
<feature type="domain" description="SEA" evidence="10">
    <location>
        <begin position="19"/>
        <end position="142"/>
    </location>
</feature>
<accession>G3SP53</accession>
<keyword evidence="3" id="KW-0245">EGF-like domain</keyword>
<dbReference type="eggNOG" id="ENOG502S3PG">
    <property type="taxonomic scope" value="Eukaryota"/>
</dbReference>
<keyword evidence="6 9" id="KW-0472">Membrane</keyword>
<dbReference type="PANTHER" id="PTHR24037:SF10">
    <property type="entry name" value="MUCIN-13"/>
    <property type="match status" value="1"/>
</dbReference>
<evidence type="ECO:0000256" key="8">
    <source>
        <dbReference type="ARBA" id="ARBA00023180"/>
    </source>
</evidence>
<dbReference type="Pfam" id="PF01390">
    <property type="entry name" value="SEA"/>
    <property type="match status" value="1"/>
</dbReference>
<keyword evidence="5" id="KW-0677">Repeat</keyword>
<dbReference type="GO" id="GO:0005886">
    <property type="term" value="C:plasma membrane"/>
    <property type="evidence" value="ECO:0007669"/>
    <property type="project" value="UniProtKB-SubCell"/>
</dbReference>
<organism evidence="11 12">
    <name type="scientific">Loxodonta africana</name>
    <name type="common">African elephant</name>
    <dbReference type="NCBI Taxonomy" id="9785"/>
    <lineage>
        <taxon>Eukaryota</taxon>
        <taxon>Metazoa</taxon>
        <taxon>Chordata</taxon>
        <taxon>Craniata</taxon>
        <taxon>Vertebrata</taxon>
        <taxon>Euteleostomi</taxon>
        <taxon>Mammalia</taxon>
        <taxon>Eutheria</taxon>
        <taxon>Afrotheria</taxon>
        <taxon>Proboscidea</taxon>
        <taxon>Elephantidae</taxon>
        <taxon>Loxodonta</taxon>
    </lineage>
</organism>
<protein>
    <recommendedName>
        <fullName evidence="10">SEA domain-containing protein</fullName>
    </recommendedName>
</protein>
<keyword evidence="9" id="KW-1133">Transmembrane helix</keyword>
<dbReference type="SUPFAM" id="SSF57184">
    <property type="entry name" value="Growth factor receptor domain"/>
    <property type="match status" value="1"/>
</dbReference>
<evidence type="ECO:0000256" key="9">
    <source>
        <dbReference type="SAM" id="Phobius"/>
    </source>
</evidence>
<dbReference type="Ensembl" id="ENSLAFT00000001737.2">
    <property type="protein sequence ID" value="ENSLAFP00000001451.2"/>
    <property type="gene ID" value="ENSLAFG00000001737.2"/>
</dbReference>
<evidence type="ECO:0000256" key="2">
    <source>
        <dbReference type="ARBA" id="ARBA00022475"/>
    </source>
</evidence>
<dbReference type="OMA" id="HKQCLIK"/>
<keyword evidence="8" id="KW-0325">Glycoprotein</keyword>
<reference evidence="11" key="3">
    <citation type="submission" date="2025-09" db="UniProtKB">
        <authorList>
            <consortium name="Ensembl"/>
        </authorList>
    </citation>
    <scope>IDENTIFICATION</scope>
    <source>
        <strain evidence="11">Isolate ISIS603380</strain>
    </source>
</reference>
<reference evidence="11 12" key="1">
    <citation type="submission" date="2009-06" db="EMBL/GenBank/DDBJ databases">
        <title>The Genome Sequence of Loxodonta africana (African elephant).</title>
        <authorList>
            <person name="Di Palma F."/>
            <person name="Heiman D."/>
            <person name="Young S."/>
            <person name="Johnson J."/>
            <person name="Lander E.S."/>
            <person name="Lindblad-Toh K."/>
        </authorList>
    </citation>
    <scope>NUCLEOTIDE SEQUENCE [LARGE SCALE GENOMIC DNA]</scope>
    <source>
        <strain evidence="11 12">Isolate ISIS603380</strain>
    </source>
</reference>
<keyword evidence="9" id="KW-0812">Transmembrane</keyword>
<dbReference type="InParanoid" id="G3SP53"/>
<keyword evidence="4" id="KW-0732">Signal</keyword>
<evidence type="ECO:0000256" key="1">
    <source>
        <dbReference type="ARBA" id="ARBA00004236"/>
    </source>
</evidence>
<evidence type="ECO:0000313" key="12">
    <source>
        <dbReference type="Proteomes" id="UP000007646"/>
    </source>
</evidence>
<evidence type="ECO:0000256" key="4">
    <source>
        <dbReference type="ARBA" id="ARBA00022729"/>
    </source>
</evidence>
<dbReference type="PROSITE" id="PS01186">
    <property type="entry name" value="EGF_2"/>
    <property type="match status" value="1"/>
</dbReference>
<keyword evidence="12" id="KW-1185">Reference proteome</keyword>
<sequence>SWFCLCLEGYYYNASACMEGKIFPGIVQVTESDTAALGNKTSVAYENLHKKINKFFQDAFGNSLAKSDYGQTVINKVSTSSSARSGIRANEAVNVLVVNIFVQTTKYDETSVSEIITKALGDGASGIENYSKQDLCEYRGCKKNAGDDCSDGLQCECKDDLERPNLQVPFCLALASNCPDNCNEKNHKQCLQKDDGGVPECVCLPGYQDKEGTCEMCPFGYSGVDCKDQFQLILTIVGSVAGILILSMVIALVVLSRSRNKPKNIEEQNLIEDSFSSLKLQETGFTNSGADGHIFPKIKIAPSRDQPQNPYVNQRVFVETDY</sequence>
<dbReference type="InterPro" id="IPR000082">
    <property type="entry name" value="SEA_dom"/>
</dbReference>
<reference evidence="11" key="2">
    <citation type="submission" date="2025-08" db="UniProtKB">
        <authorList>
            <consortium name="Ensembl"/>
        </authorList>
    </citation>
    <scope>IDENTIFICATION</scope>
    <source>
        <strain evidence="11">Isolate ISIS603380</strain>
    </source>
</reference>
<evidence type="ECO:0000256" key="6">
    <source>
        <dbReference type="ARBA" id="ARBA00023136"/>
    </source>
</evidence>
<dbReference type="PANTHER" id="PTHR24037">
    <property type="entry name" value="HEART DEVELOPMENT PROTEIN WITH EGF-LIKE DOMAINS 1"/>
    <property type="match status" value="1"/>
</dbReference>
<evidence type="ECO:0000259" key="10">
    <source>
        <dbReference type="PROSITE" id="PS50024"/>
    </source>
</evidence>
<evidence type="ECO:0000313" key="11">
    <source>
        <dbReference type="Ensembl" id="ENSLAFP00000001451.2"/>
    </source>
</evidence>
<dbReference type="FunCoup" id="G3SP53">
    <property type="interactions" value="11"/>
</dbReference>
<name>G3SP53_LOXAF</name>
<dbReference type="InterPro" id="IPR009030">
    <property type="entry name" value="Growth_fac_rcpt_cys_sf"/>
</dbReference>
<evidence type="ECO:0000256" key="5">
    <source>
        <dbReference type="ARBA" id="ARBA00022737"/>
    </source>
</evidence>
<feature type="transmembrane region" description="Helical" evidence="9">
    <location>
        <begin position="232"/>
        <end position="255"/>
    </location>
</feature>
<dbReference type="HOGENOM" id="CLU_020534_0_0_1"/>
<dbReference type="Proteomes" id="UP000007646">
    <property type="component" value="Unassembled WGS sequence"/>
</dbReference>
<keyword evidence="7" id="KW-1015">Disulfide bond</keyword>